<gene>
    <name evidence="4" type="primary">nuoC</name>
    <name evidence="4" type="ORF">MBHS_01891</name>
</gene>
<dbReference type="Gene3D" id="3.30.460.80">
    <property type="entry name" value="NADH:ubiquinone oxidoreductase, 30kDa subunit"/>
    <property type="match status" value="1"/>
</dbReference>
<dbReference type="Proteomes" id="UP000236724">
    <property type="component" value="Unassembled WGS sequence"/>
</dbReference>
<organism evidence="4 5">
    <name type="scientific">Candidatus Venteria ishoeyi</name>
    <dbReference type="NCBI Taxonomy" id="1899563"/>
    <lineage>
        <taxon>Bacteria</taxon>
        <taxon>Pseudomonadati</taxon>
        <taxon>Pseudomonadota</taxon>
        <taxon>Gammaproteobacteria</taxon>
        <taxon>Thiotrichales</taxon>
        <taxon>Thiotrichaceae</taxon>
        <taxon>Venteria</taxon>
    </lineage>
</organism>
<name>A0A1H6FA56_9GAMM</name>
<reference evidence="4 5" key="1">
    <citation type="submission" date="2016-10" db="EMBL/GenBank/DDBJ databases">
        <authorList>
            <person name="de Groot N.N."/>
        </authorList>
    </citation>
    <scope>NUCLEOTIDE SEQUENCE [LARGE SCALE GENOMIC DNA]</scope>
    <source>
        <strain evidence="4">MBHS1</strain>
    </source>
</reference>
<protein>
    <submittedName>
        <fullName evidence="4">NADH-quinone oxidoreductase subunit C</fullName>
        <ecNumber evidence="4">1.6.5.11</ecNumber>
    </submittedName>
</protein>
<dbReference type="SUPFAM" id="SSF143243">
    <property type="entry name" value="Nqo5-like"/>
    <property type="match status" value="1"/>
</dbReference>
<evidence type="ECO:0000256" key="2">
    <source>
        <dbReference type="ARBA" id="ARBA00022475"/>
    </source>
</evidence>
<dbReference type="InterPro" id="IPR001268">
    <property type="entry name" value="NADH_UbQ_OxRdtase_30kDa_su"/>
</dbReference>
<dbReference type="EMBL" id="FMSV02000423">
    <property type="protein sequence ID" value="SEH06036.1"/>
    <property type="molecule type" value="Genomic_DNA"/>
</dbReference>
<dbReference type="PANTHER" id="PTHR10884:SF14">
    <property type="entry name" value="NADH DEHYDROGENASE [UBIQUINONE] IRON-SULFUR PROTEIN 3, MITOCHONDRIAL"/>
    <property type="match status" value="1"/>
</dbReference>
<dbReference type="GO" id="GO:0008137">
    <property type="term" value="F:NADH dehydrogenase (ubiquinone) activity"/>
    <property type="evidence" value="ECO:0007669"/>
    <property type="project" value="InterPro"/>
</dbReference>
<dbReference type="RefSeq" id="WP_103919866.1">
    <property type="nucleotide sequence ID" value="NZ_FMSV02000423.1"/>
</dbReference>
<dbReference type="GO" id="GO:0016491">
    <property type="term" value="F:oxidoreductase activity"/>
    <property type="evidence" value="ECO:0007669"/>
    <property type="project" value="UniProtKB-KW"/>
</dbReference>
<dbReference type="EC" id="1.6.5.11" evidence="4"/>
<dbReference type="AlphaFoldDB" id="A0A1H6FA56"/>
<evidence type="ECO:0000313" key="4">
    <source>
        <dbReference type="EMBL" id="SEH06036.1"/>
    </source>
</evidence>
<keyword evidence="5" id="KW-1185">Reference proteome</keyword>
<feature type="domain" description="NADH:ubiquinone oxidoreductase 30kDa subunit" evidence="3">
    <location>
        <begin position="37"/>
        <end position="155"/>
    </location>
</feature>
<evidence type="ECO:0000313" key="5">
    <source>
        <dbReference type="Proteomes" id="UP000236724"/>
    </source>
</evidence>
<keyword evidence="4" id="KW-0560">Oxidoreductase</keyword>
<dbReference type="InterPro" id="IPR037232">
    <property type="entry name" value="NADH_quin_OxRdtase_su_C/D-like"/>
</dbReference>
<dbReference type="Pfam" id="PF00329">
    <property type="entry name" value="Complex1_30kDa"/>
    <property type="match status" value="1"/>
</dbReference>
<keyword evidence="2" id="KW-0472">Membrane</keyword>
<evidence type="ECO:0000256" key="1">
    <source>
        <dbReference type="ARBA" id="ARBA00007569"/>
    </source>
</evidence>
<sequence length="186" mass="21264">MNASASLESLPESLQAAFQELPNLHITETSPRRLKINLQADALPAFLELLKGRAGYIHLSAISCVDWDESNEFELVYHLWSYQVKTLVSAHILIPKKPGRYVSVHDIHTPAAFFERDIHEMFGLYFEGAPDQEPFILTEWYGPPPMLKSFDTEAYANDTWNWQDYQPKWLQEIEANGGGLVGQKEK</sequence>
<proteinExistence type="inferred from homology"/>
<dbReference type="PANTHER" id="PTHR10884">
    <property type="entry name" value="NADH DEHYDROGENASE UBIQUINONE IRON-SULFUR PROTEIN 3"/>
    <property type="match status" value="1"/>
</dbReference>
<evidence type="ECO:0000259" key="3">
    <source>
        <dbReference type="Pfam" id="PF00329"/>
    </source>
</evidence>
<accession>A0A1H6FA56</accession>
<comment type="similarity">
    <text evidence="1">Belongs to the complex I 30 kDa subunit family.</text>
</comment>
<keyword evidence="2" id="KW-1003">Cell membrane</keyword>
<dbReference type="OrthoDB" id="9803286at2"/>